<dbReference type="Proteomes" id="UP000016843">
    <property type="component" value="Unassembled WGS sequence"/>
</dbReference>
<sequence length="40" mass="5014">MHILGLRDIYSKNTVHSLKLFHRQKKEKLEWVNRNFDRDF</sequence>
<keyword evidence="2" id="KW-1185">Reference proteome</keyword>
<comment type="caution">
    <text evidence="1">The sequence shown here is derived from an EMBL/GenBank/DDBJ whole genome shotgun (WGS) entry which is preliminary data.</text>
</comment>
<reference evidence="1 2" key="1">
    <citation type="journal article" date="2013" name="Genome Announc.">
        <title>Draft Genome Sequence of the Psychrophilic and Alkaliphilic Rhodonellum psychrophilum Strain GCM71T.</title>
        <authorList>
            <person name="Hauptmann A.L."/>
            <person name="Glaring M.A."/>
            <person name="Hallin P.F."/>
            <person name="Prieme A."/>
            <person name="Stougaard P."/>
        </authorList>
    </citation>
    <scope>NUCLEOTIDE SEQUENCE [LARGE SCALE GENOMIC DNA]</scope>
    <source>
        <strain evidence="1 2">GCM71</strain>
    </source>
</reference>
<dbReference type="EMBL" id="AWXR01000013">
    <property type="protein sequence ID" value="ERM83412.1"/>
    <property type="molecule type" value="Genomic_DNA"/>
</dbReference>
<protein>
    <submittedName>
        <fullName evidence="1">Uncharacterized protein</fullName>
    </submittedName>
</protein>
<evidence type="ECO:0000313" key="1">
    <source>
        <dbReference type="EMBL" id="ERM83412.1"/>
    </source>
</evidence>
<evidence type="ECO:0000313" key="2">
    <source>
        <dbReference type="Proteomes" id="UP000016843"/>
    </source>
</evidence>
<gene>
    <name evidence="1" type="ORF">P872_03270</name>
</gene>
<dbReference type="AlphaFoldDB" id="U5C5F3"/>
<proteinExistence type="predicted"/>
<name>U5C5F3_9BACT</name>
<organism evidence="1 2">
    <name type="scientific">Rhodonellum psychrophilum GCM71 = DSM 17998</name>
    <dbReference type="NCBI Taxonomy" id="1123057"/>
    <lineage>
        <taxon>Bacteria</taxon>
        <taxon>Pseudomonadati</taxon>
        <taxon>Bacteroidota</taxon>
        <taxon>Cytophagia</taxon>
        <taxon>Cytophagales</taxon>
        <taxon>Cytophagaceae</taxon>
        <taxon>Rhodonellum</taxon>
    </lineage>
</organism>
<accession>U5C5F3</accession>